<dbReference type="SUPFAM" id="SSF53597">
    <property type="entry name" value="Dihydrofolate reductase-like"/>
    <property type="match status" value="1"/>
</dbReference>
<name>A0A165WC57_9AGAM</name>
<evidence type="ECO:0000256" key="3">
    <source>
        <dbReference type="ARBA" id="ARBA00009723"/>
    </source>
</evidence>
<evidence type="ECO:0000256" key="7">
    <source>
        <dbReference type="ARBA" id="ARBA00022857"/>
    </source>
</evidence>
<comment type="function">
    <text evidence="1">Catalyzes an early step in riboflavin biosynthesis, the NADPH-dependent reduction of the ribose side chain of 2,5-diamino-6-ribosylamino-4(3H)-pyrimidinone 5'-phosphate, yielding 2,5-diamino-6-ribitylamino-4(3H)-pyrimidinone 5'-phosphate.</text>
</comment>
<dbReference type="InterPro" id="IPR024072">
    <property type="entry name" value="DHFR-like_dom_sf"/>
</dbReference>
<dbReference type="OrthoDB" id="5432at2759"/>
<proteinExistence type="inferred from homology"/>
<organism evidence="14 15">
    <name type="scientific">Neolentinus lepideus HHB14362 ss-1</name>
    <dbReference type="NCBI Taxonomy" id="1314782"/>
    <lineage>
        <taxon>Eukaryota</taxon>
        <taxon>Fungi</taxon>
        <taxon>Dikarya</taxon>
        <taxon>Basidiomycota</taxon>
        <taxon>Agaricomycotina</taxon>
        <taxon>Agaricomycetes</taxon>
        <taxon>Gloeophyllales</taxon>
        <taxon>Gloeophyllaceae</taxon>
        <taxon>Neolentinus</taxon>
    </lineage>
</organism>
<evidence type="ECO:0000256" key="4">
    <source>
        <dbReference type="ARBA" id="ARBA00012851"/>
    </source>
</evidence>
<keyword evidence="15" id="KW-1185">Reference proteome</keyword>
<evidence type="ECO:0000259" key="13">
    <source>
        <dbReference type="Pfam" id="PF01872"/>
    </source>
</evidence>
<evidence type="ECO:0000256" key="10">
    <source>
        <dbReference type="ARBA" id="ARBA00031630"/>
    </source>
</evidence>
<dbReference type="GO" id="GO:0009231">
    <property type="term" value="P:riboflavin biosynthetic process"/>
    <property type="evidence" value="ECO:0007669"/>
    <property type="project" value="UniProtKB-KW"/>
</dbReference>
<evidence type="ECO:0000256" key="5">
    <source>
        <dbReference type="ARBA" id="ARBA00015035"/>
    </source>
</evidence>
<evidence type="ECO:0000313" key="14">
    <source>
        <dbReference type="EMBL" id="KZT30969.1"/>
    </source>
</evidence>
<dbReference type="Gene3D" id="3.40.430.10">
    <property type="entry name" value="Dihydrofolate Reductase, subunit A"/>
    <property type="match status" value="1"/>
</dbReference>
<dbReference type="InterPro" id="IPR050765">
    <property type="entry name" value="Riboflavin_Biosynth_HTPR"/>
</dbReference>
<accession>A0A165WC57</accession>
<dbReference type="InParanoid" id="A0A165WC57"/>
<evidence type="ECO:0000256" key="2">
    <source>
        <dbReference type="ARBA" id="ARBA00005104"/>
    </source>
</evidence>
<comment type="pathway">
    <text evidence="2">Cofactor biosynthesis; riboflavin biosynthesis.</text>
</comment>
<feature type="domain" description="Bacterial bifunctional deaminase-reductase C-terminal" evidence="13">
    <location>
        <begin position="23"/>
        <end position="239"/>
    </location>
</feature>
<dbReference type="PANTHER" id="PTHR38011:SF7">
    <property type="entry name" value="2,5-DIAMINO-6-RIBOSYLAMINO-4(3H)-PYRIMIDINONE 5'-PHOSPHATE REDUCTASE"/>
    <property type="match status" value="1"/>
</dbReference>
<comment type="catalytic activity">
    <reaction evidence="11">
        <text>2,5-diamino-6-(1-D-ribitylamino)pyrimidin-4(3H)-one 5'-phosphate + NAD(+) = 2,5-diamino-6-(1-D-ribosylamino)pyrimidin-4(3H)-one 5'-phosphate + NADH + H(+)</text>
        <dbReference type="Rhea" id="RHEA:27274"/>
        <dbReference type="ChEBI" id="CHEBI:15378"/>
        <dbReference type="ChEBI" id="CHEBI:57540"/>
        <dbReference type="ChEBI" id="CHEBI:57945"/>
        <dbReference type="ChEBI" id="CHEBI:58890"/>
        <dbReference type="ChEBI" id="CHEBI:59545"/>
        <dbReference type="EC" id="1.1.1.302"/>
    </reaction>
</comment>
<evidence type="ECO:0000256" key="12">
    <source>
        <dbReference type="ARBA" id="ARBA00049020"/>
    </source>
</evidence>
<evidence type="ECO:0000256" key="6">
    <source>
        <dbReference type="ARBA" id="ARBA00022619"/>
    </source>
</evidence>
<comment type="catalytic activity">
    <reaction evidence="12">
        <text>2,5-diamino-6-(1-D-ribitylamino)pyrimidin-4(3H)-one 5'-phosphate + NADP(+) = 2,5-diamino-6-(1-D-ribosylamino)pyrimidin-4(3H)-one 5'-phosphate + NADPH + H(+)</text>
        <dbReference type="Rhea" id="RHEA:27278"/>
        <dbReference type="ChEBI" id="CHEBI:15378"/>
        <dbReference type="ChEBI" id="CHEBI:57783"/>
        <dbReference type="ChEBI" id="CHEBI:58349"/>
        <dbReference type="ChEBI" id="CHEBI:58890"/>
        <dbReference type="ChEBI" id="CHEBI:59545"/>
        <dbReference type="EC" id="1.1.1.302"/>
    </reaction>
</comment>
<sequence>MASPPAFLTSLYPPPPFPNAHRPHVTLTFAQSLDAKIAGPGGRQVALSGRESMVMTHWMRSMHDAILVGVGTALNDDPQLNTRHLPPHPGVKYPAPRPVILDAYARLPPTCKLLRNYAAGTGAQPIVLCTGHDSERAGALRRAGALVWEVRPDARDRAVSLEAALSLLKSEGIASVMVEGGARVISSFLRAGVVDTLVVTVAPTLLGGDAVGYGADVLGSQVPEMEHVATEVVGRDVVVAVKCRNAK</sequence>
<comment type="similarity">
    <text evidence="3">Belongs to the HTP reductase family.</text>
</comment>
<protein>
    <recommendedName>
        <fullName evidence="5">2,5-diamino-6-ribosylamino-4(3H)-pyrimidinone 5'-phosphate reductase</fullName>
        <ecNumber evidence="4">1.1.1.302</ecNumber>
    </recommendedName>
    <alternativeName>
        <fullName evidence="10">2,5-diamino-6-(5-phospho-D-ribosylamino)pyrimidin-4(3H)-one reductase</fullName>
    </alternativeName>
    <alternativeName>
        <fullName evidence="9">2,5-diamino-6-ribitylamino-4(3H)-pyrimidinone 5'-phosphate synthase</fullName>
    </alternativeName>
</protein>
<evidence type="ECO:0000256" key="11">
    <source>
        <dbReference type="ARBA" id="ARBA00047550"/>
    </source>
</evidence>
<dbReference type="EMBL" id="KV425551">
    <property type="protein sequence ID" value="KZT30969.1"/>
    <property type="molecule type" value="Genomic_DNA"/>
</dbReference>
<keyword evidence="7" id="KW-0521">NADP</keyword>
<gene>
    <name evidence="14" type="ORF">NEOLEDRAFT_1054165</name>
</gene>
<dbReference type="Pfam" id="PF01872">
    <property type="entry name" value="RibD_C"/>
    <property type="match status" value="1"/>
</dbReference>
<dbReference type="EC" id="1.1.1.302" evidence="4"/>
<dbReference type="PANTHER" id="PTHR38011">
    <property type="entry name" value="DIHYDROFOLATE REDUCTASE FAMILY PROTEIN (AFU_ORTHOLOGUE AFUA_8G06820)"/>
    <property type="match status" value="1"/>
</dbReference>
<reference evidence="14 15" key="1">
    <citation type="journal article" date="2016" name="Mol. Biol. Evol.">
        <title>Comparative Genomics of Early-Diverging Mushroom-Forming Fungi Provides Insights into the Origins of Lignocellulose Decay Capabilities.</title>
        <authorList>
            <person name="Nagy L.G."/>
            <person name="Riley R."/>
            <person name="Tritt A."/>
            <person name="Adam C."/>
            <person name="Daum C."/>
            <person name="Floudas D."/>
            <person name="Sun H."/>
            <person name="Yadav J.S."/>
            <person name="Pangilinan J."/>
            <person name="Larsson K.H."/>
            <person name="Matsuura K."/>
            <person name="Barry K."/>
            <person name="Labutti K."/>
            <person name="Kuo R."/>
            <person name="Ohm R.A."/>
            <person name="Bhattacharya S.S."/>
            <person name="Shirouzu T."/>
            <person name="Yoshinaga Y."/>
            <person name="Martin F.M."/>
            <person name="Grigoriev I.V."/>
            <person name="Hibbett D.S."/>
        </authorList>
    </citation>
    <scope>NUCLEOTIDE SEQUENCE [LARGE SCALE GENOMIC DNA]</scope>
    <source>
        <strain evidence="14 15">HHB14362 ss-1</strain>
    </source>
</reference>
<evidence type="ECO:0000256" key="8">
    <source>
        <dbReference type="ARBA" id="ARBA00023002"/>
    </source>
</evidence>
<evidence type="ECO:0000256" key="1">
    <source>
        <dbReference type="ARBA" id="ARBA00003555"/>
    </source>
</evidence>
<evidence type="ECO:0000313" key="15">
    <source>
        <dbReference type="Proteomes" id="UP000076761"/>
    </source>
</evidence>
<keyword evidence="6" id="KW-0686">Riboflavin biosynthesis</keyword>
<dbReference type="AlphaFoldDB" id="A0A165WC57"/>
<keyword evidence="8" id="KW-0560">Oxidoreductase</keyword>
<evidence type="ECO:0000256" key="9">
    <source>
        <dbReference type="ARBA" id="ARBA00030073"/>
    </source>
</evidence>
<dbReference type="FunCoup" id="A0A165WC57">
    <property type="interactions" value="115"/>
</dbReference>
<dbReference type="GO" id="GO:0008703">
    <property type="term" value="F:5-amino-6-(5-phosphoribosylamino)uracil reductase activity"/>
    <property type="evidence" value="ECO:0007669"/>
    <property type="project" value="InterPro"/>
</dbReference>
<dbReference type="InterPro" id="IPR002734">
    <property type="entry name" value="RibDG_C"/>
</dbReference>
<dbReference type="Proteomes" id="UP000076761">
    <property type="component" value="Unassembled WGS sequence"/>
</dbReference>
<dbReference type="STRING" id="1314782.A0A165WC57"/>